<name>A0A6J5KP31_9CAUD</name>
<evidence type="ECO:0000313" key="1">
    <source>
        <dbReference type="EMBL" id="CAB4122983.1"/>
    </source>
</evidence>
<accession>A0A6J5KP31</accession>
<reference evidence="1" key="1">
    <citation type="submission" date="2020-04" db="EMBL/GenBank/DDBJ databases">
        <authorList>
            <person name="Chiriac C."/>
            <person name="Salcher M."/>
            <person name="Ghai R."/>
            <person name="Kavagutti S V."/>
        </authorList>
    </citation>
    <scope>NUCLEOTIDE SEQUENCE</scope>
</reference>
<gene>
    <name evidence="1" type="ORF">UFOVP29_142</name>
</gene>
<proteinExistence type="predicted"/>
<protein>
    <submittedName>
        <fullName evidence="1">Uncharacterized protein</fullName>
    </submittedName>
</protein>
<dbReference type="EMBL" id="LR796167">
    <property type="protein sequence ID" value="CAB4122983.1"/>
    <property type="molecule type" value="Genomic_DNA"/>
</dbReference>
<sequence length="234" mass="26974">MKIQCFIFSWRGQYTNACATEKSLKAAGQTVTVINSDPDNEPAHWVNLGDAAYFTQQWLAACERFDADVMFHVQADATYHDWPAVFAAAQEDFPKTNWGIYAPNVDYTWYDSTMSDVTGVKVSIPGVSMVSNPDCTCWFLHRDVIDKFRALPWDWNFHQLGWGVDLIVCGYSYLLKRPILRNYNHTVDHPRGTKYNSTQAEKEMVELFHRCDPAMQRVILAIRNNKESLVEYLK</sequence>
<organism evidence="1">
    <name type="scientific">uncultured Caudovirales phage</name>
    <dbReference type="NCBI Taxonomy" id="2100421"/>
    <lineage>
        <taxon>Viruses</taxon>
        <taxon>Duplodnaviria</taxon>
        <taxon>Heunggongvirae</taxon>
        <taxon>Uroviricota</taxon>
        <taxon>Caudoviricetes</taxon>
        <taxon>Peduoviridae</taxon>
        <taxon>Maltschvirus</taxon>
        <taxon>Maltschvirus maltsch</taxon>
    </lineage>
</organism>